<protein>
    <submittedName>
        <fullName evidence="1">Uncharacterized protein</fullName>
    </submittedName>
</protein>
<name>A0AAU7PHK1_9CAUD</name>
<accession>A0AAU7PHK1</accession>
<organism evidence="1">
    <name type="scientific">Escherichia phage fEgEco12</name>
    <dbReference type="NCBI Taxonomy" id="3158837"/>
    <lineage>
        <taxon>Viruses</taxon>
        <taxon>Duplodnaviria</taxon>
        <taxon>Heunggongvirae</taxon>
        <taxon>Uroviricota</taxon>
        <taxon>Caudoviricetes</taxon>
    </lineage>
</organism>
<sequence>MIEQIKILTEQITDFLADKDGFSTEVKMHGVSLDVTAPNGETTNYDMYEILLYTLAVRKLGSDIELNINKTENGDQVFAINTGAQMDVVAEINKINQSFVGFKHDTIQSVFLGKQTGNSHCPYCVMTTYKNGNWMRQDLVLAEMLYAITHGLELELDDSVYCFKKIRKLSGDIQAQLKELNDK</sequence>
<proteinExistence type="predicted"/>
<dbReference type="EMBL" id="PP777464">
    <property type="protein sequence ID" value="XBS49528.1"/>
    <property type="molecule type" value="Genomic_DNA"/>
</dbReference>
<evidence type="ECO:0000313" key="1">
    <source>
        <dbReference type="EMBL" id="XBS49528.1"/>
    </source>
</evidence>
<reference evidence="1" key="1">
    <citation type="submission" date="2024-05" db="EMBL/GenBank/DDBJ databases">
        <authorList>
            <person name="Badawy S."/>
            <person name="Skurnik M."/>
        </authorList>
    </citation>
    <scope>NUCLEOTIDE SEQUENCE</scope>
</reference>